<proteinExistence type="inferred from homology"/>
<dbReference type="STRING" id="34027.SAMN05421829_104120"/>
<reference evidence="6" key="1">
    <citation type="submission" date="2017-01" db="EMBL/GenBank/DDBJ databases">
        <authorList>
            <person name="Varghese N."/>
            <person name="Submissions S."/>
        </authorList>
    </citation>
    <scope>NUCLEOTIDE SEQUENCE [LARGE SCALE GENOMIC DNA]</scope>
    <source>
        <strain evidence="6">ATCC 51758</strain>
    </source>
</reference>
<dbReference type="CDD" id="cd03354">
    <property type="entry name" value="LbH_SAT"/>
    <property type="match status" value="1"/>
</dbReference>
<evidence type="ECO:0000313" key="6">
    <source>
        <dbReference type="Proteomes" id="UP000186819"/>
    </source>
</evidence>
<dbReference type="PIRSF" id="PIRSF000441">
    <property type="entry name" value="CysE"/>
    <property type="match status" value="1"/>
</dbReference>
<dbReference type="EC" id="2.3.1.30" evidence="4"/>
<keyword evidence="6" id="KW-1185">Reference proteome</keyword>
<protein>
    <recommendedName>
        <fullName evidence="4">Serine acetyltransferase</fullName>
        <ecNumber evidence="4">2.3.1.30</ecNumber>
    </recommendedName>
</protein>
<dbReference type="PANTHER" id="PTHR42811">
    <property type="entry name" value="SERINE ACETYLTRANSFERASE"/>
    <property type="match status" value="1"/>
</dbReference>
<dbReference type="GO" id="GO:0009001">
    <property type="term" value="F:serine O-acetyltransferase activity"/>
    <property type="evidence" value="ECO:0007669"/>
    <property type="project" value="UniProtKB-EC"/>
</dbReference>
<gene>
    <name evidence="5" type="ORF">SAMN05421829_104120</name>
</gene>
<evidence type="ECO:0000256" key="4">
    <source>
        <dbReference type="PIRNR" id="PIRNR000441"/>
    </source>
</evidence>
<comment type="similarity">
    <text evidence="1 4">Belongs to the transferase hexapeptide repeat family.</text>
</comment>
<keyword evidence="3 4" id="KW-0012">Acyltransferase</keyword>
<accession>A0A1N6SK04</accession>
<dbReference type="InterPro" id="IPR001451">
    <property type="entry name" value="Hexapep"/>
</dbReference>
<evidence type="ECO:0000256" key="1">
    <source>
        <dbReference type="ARBA" id="ARBA00007274"/>
    </source>
</evidence>
<organism evidence="5 6">
    <name type="scientific">Aromatoleum tolulyticum</name>
    <dbReference type="NCBI Taxonomy" id="34027"/>
    <lineage>
        <taxon>Bacteria</taxon>
        <taxon>Pseudomonadati</taxon>
        <taxon>Pseudomonadota</taxon>
        <taxon>Betaproteobacteria</taxon>
        <taxon>Rhodocyclales</taxon>
        <taxon>Rhodocyclaceae</taxon>
        <taxon>Aromatoleum</taxon>
    </lineage>
</organism>
<sequence>MRRDPEWAADLRRYGLRRPFLKEQSIWAVAVYRFGRRVDARREGVAKQLLTAGYWLAFRLVETVVGVSLPKAAHIGGGLRIWHFGGVFVHPGAVIGRNCTLRQGVTIGNRHEGGPAPVIGDDVEFGAYAQVLGGVRIGKGCRIGALAVVLCDLPDGATAVGAPARIVATRAAPCPVAQQEAQQEAEHVADVELVVEGER</sequence>
<dbReference type="InterPro" id="IPR045304">
    <property type="entry name" value="LbH_SAT"/>
</dbReference>
<dbReference type="Gene3D" id="2.160.10.10">
    <property type="entry name" value="Hexapeptide repeat proteins"/>
    <property type="match status" value="1"/>
</dbReference>
<dbReference type="InterPro" id="IPR005881">
    <property type="entry name" value="Ser_O-AcTrfase"/>
</dbReference>
<evidence type="ECO:0000313" key="5">
    <source>
        <dbReference type="EMBL" id="SIQ41347.1"/>
    </source>
</evidence>
<dbReference type="SUPFAM" id="SSF51161">
    <property type="entry name" value="Trimeric LpxA-like enzymes"/>
    <property type="match status" value="1"/>
</dbReference>
<evidence type="ECO:0000256" key="3">
    <source>
        <dbReference type="ARBA" id="ARBA00023315"/>
    </source>
</evidence>
<evidence type="ECO:0000256" key="2">
    <source>
        <dbReference type="ARBA" id="ARBA00022679"/>
    </source>
</evidence>
<dbReference type="GO" id="GO:0005737">
    <property type="term" value="C:cytoplasm"/>
    <property type="evidence" value="ECO:0007669"/>
    <property type="project" value="InterPro"/>
</dbReference>
<dbReference type="InterPro" id="IPR011004">
    <property type="entry name" value="Trimer_LpxA-like_sf"/>
</dbReference>
<dbReference type="EMBL" id="FTMD01000004">
    <property type="protein sequence ID" value="SIQ41347.1"/>
    <property type="molecule type" value="Genomic_DNA"/>
</dbReference>
<dbReference type="AlphaFoldDB" id="A0A1N6SK04"/>
<keyword evidence="2 4" id="KW-0808">Transferase</keyword>
<dbReference type="Proteomes" id="UP000186819">
    <property type="component" value="Unassembled WGS sequence"/>
</dbReference>
<dbReference type="OrthoDB" id="8612290at2"/>
<dbReference type="RefSeq" id="WP_076601483.1">
    <property type="nucleotide sequence ID" value="NZ_FTMD01000004.1"/>
</dbReference>
<comment type="catalytic activity">
    <reaction evidence="4">
        <text>L-serine + acetyl-CoA = O-acetyl-L-serine + CoA</text>
        <dbReference type="Rhea" id="RHEA:24560"/>
        <dbReference type="ChEBI" id="CHEBI:33384"/>
        <dbReference type="ChEBI" id="CHEBI:57287"/>
        <dbReference type="ChEBI" id="CHEBI:57288"/>
        <dbReference type="ChEBI" id="CHEBI:58340"/>
        <dbReference type="EC" id="2.3.1.30"/>
    </reaction>
</comment>
<dbReference type="Pfam" id="PF00132">
    <property type="entry name" value="Hexapep"/>
    <property type="match status" value="1"/>
</dbReference>
<name>A0A1N6SK04_9RHOO</name>
<dbReference type="GO" id="GO:0006535">
    <property type="term" value="P:cysteine biosynthetic process from serine"/>
    <property type="evidence" value="ECO:0007669"/>
    <property type="project" value="InterPro"/>
</dbReference>